<evidence type="ECO:0000256" key="5">
    <source>
        <dbReference type="SAM" id="MobiDB-lite"/>
    </source>
</evidence>
<dbReference type="PANTHER" id="PTHR23112">
    <property type="entry name" value="G PROTEIN-COUPLED RECEPTOR 157-RELATED"/>
    <property type="match status" value="1"/>
</dbReference>
<dbReference type="InterPro" id="IPR022343">
    <property type="entry name" value="GCR1-cAMP_receptor"/>
</dbReference>
<dbReference type="Gene3D" id="1.20.1070.10">
    <property type="entry name" value="Rhodopsin 7-helix transmembrane proteins"/>
    <property type="match status" value="1"/>
</dbReference>
<dbReference type="RefSeq" id="XP_013381388.1">
    <property type="nucleotide sequence ID" value="XM_013525934.1"/>
</dbReference>
<evidence type="ECO:0000256" key="6">
    <source>
        <dbReference type="SAM" id="Phobius"/>
    </source>
</evidence>
<dbReference type="KEGG" id="lak:106152383"/>
<evidence type="ECO:0000313" key="10">
    <source>
        <dbReference type="RefSeq" id="XP_013381388.1"/>
    </source>
</evidence>
<dbReference type="GO" id="GO:0004930">
    <property type="term" value="F:G protein-coupled receptor activity"/>
    <property type="evidence" value="ECO:0007669"/>
    <property type="project" value="InterPro"/>
</dbReference>
<gene>
    <name evidence="9 10" type="primary">LOC106152383</name>
</gene>
<feature type="transmembrane region" description="Helical" evidence="6">
    <location>
        <begin position="102"/>
        <end position="120"/>
    </location>
</feature>
<dbReference type="GeneID" id="106152383"/>
<dbReference type="RefSeq" id="XP_013381387.1">
    <property type="nucleotide sequence ID" value="XM_013525933.1"/>
</dbReference>
<evidence type="ECO:0000256" key="3">
    <source>
        <dbReference type="ARBA" id="ARBA00022989"/>
    </source>
</evidence>
<feature type="transmembrane region" description="Helical" evidence="6">
    <location>
        <begin position="15"/>
        <end position="39"/>
    </location>
</feature>
<evidence type="ECO:0000313" key="9">
    <source>
        <dbReference type="RefSeq" id="XP_013381387.1"/>
    </source>
</evidence>
<dbReference type="PANTHER" id="PTHR23112:SF47">
    <property type="entry name" value="G-PROTEIN COUPLED RECEPTOR 157"/>
    <property type="match status" value="1"/>
</dbReference>
<evidence type="ECO:0000256" key="2">
    <source>
        <dbReference type="ARBA" id="ARBA00022692"/>
    </source>
</evidence>
<name>A0A1S3H5X8_LINAN</name>
<comment type="subcellular location">
    <subcellularLocation>
        <location evidence="1">Membrane</location>
        <topology evidence="1">Multi-pass membrane protein</topology>
    </subcellularLocation>
</comment>
<feature type="transmembrane region" description="Helical" evidence="6">
    <location>
        <begin position="140"/>
        <end position="159"/>
    </location>
</feature>
<dbReference type="InterPro" id="IPR000832">
    <property type="entry name" value="GPCR_2_secretin-like"/>
</dbReference>
<evidence type="ECO:0000259" key="7">
    <source>
        <dbReference type="PROSITE" id="PS50261"/>
    </source>
</evidence>
<feature type="transmembrane region" description="Helical" evidence="6">
    <location>
        <begin position="212"/>
        <end position="229"/>
    </location>
</feature>
<dbReference type="PROSITE" id="PS50261">
    <property type="entry name" value="G_PROTEIN_RECEP_F2_4"/>
    <property type="match status" value="1"/>
</dbReference>
<dbReference type="GO" id="GO:0007189">
    <property type="term" value="P:adenylate cyclase-activating G protein-coupled receptor signaling pathway"/>
    <property type="evidence" value="ECO:0007669"/>
    <property type="project" value="TreeGrafter"/>
</dbReference>
<feature type="region of interest" description="Disordered" evidence="5">
    <location>
        <begin position="361"/>
        <end position="386"/>
    </location>
</feature>
<dbReference type="SUPFAM" id="SSF81321">
    <property type="entry name" value="Family A G protein-coupled receptor-like"/>
    <property type="match status" value="1"/>
</dbReference>
<reference evidence="9 10" key="1">
    <citation type="submission" date="2025-04" db="UniProtKB">
        <authorList>
            <consortium name="RefSeq"/>
        </authorList>
    </citation>
    <scope>IDENTIFICATION</scope>
    <source>
        <tissue evidence="9 10">Gonads</tissue>
    </source>
</reference>
<keyword evidence="9 10" id="KW-0675">Receptor</keyword>
<dbReference type="OrthoDB" id="100006at2759"/>
<dbReference type="Proteomes" id="UP000085678">
    <property type="component" value="Unplaced"/>
</dbReference>
<evidence type="ECO:0000256" key="4">
    <source>
        <dbReference type="ARBA" id="ARBA00023136"/>
    </source>
</evidence>
<keyword evidence="3 6" id="KW-1133">Transmembrane helix</keyword>
<dbReference type="Pfam" id="PF00002">
    <property type="entry name" value="7tm_2"/>
    <property type="match status" value="1"/>
</dbReference>
<feature type="transmembrane region" description="Helical" evidence="6">
    <location>
        <begin position="51"/>
        <end position="74"/>
    </location>
</feature>
<proteinExistence type="predicted"/>
<sequence>MVFIDDDYNIITPAIYLISIVTCIFSLLGCFVIFATFFLFKETRSSSRQLLLYLSIADFLVCISNATGASWAMYMTSRPNISNVNVTSECEKPSPVCVAQSFIGTTGLISSFIWTIIIAWEVRESLLKNSPSWMDRFQWILHVIAWGVPLTVTAIIARYQRLGFIYSPDRSIGGTAFTAGWCWIKICQADFDRHDLGLMVGLPLAAGKVWEIFVYFTVPVIYTALRWNLKSTIRQTESMYVDRATQDAVSRADRVMKAIPIIFIFLRIWGTIRFVANSCYWAAYGVVENPTFHTVVNVVLAVFQAFGDNGQGIGNCLIYCFLTDSVRVRICAVCGLRPETDDFDSIRDSLSAAILDHTEPSSGVEIARGSSHSRRSTPLSSKGSTFAKNTPEDIFIVGTPTSLNADT</sequence>
<dbReference type="PRINTS" id="PR02001">
    <property type="entry name" value="GCR1CAMPR"/>
</dbReference>
<dbReference type="InterPro" id="IPR017981">
    <property type="entry name" value="GPCR_2-like_7TM"/>
</dbReference>
<keyword evidence="2 6" id="KW-0812">Transmembrane</keyword>
<protein>
    <submittedName>
        <fullName evidence="9 10">G-protein coupled receptor 157 isoform X1</fullName>
    </submittedName>
</protein>
<organism evidence="8 9">
    <name type="scientific">Lingula anatina</name>
    <name type="common">Brachiopod</name>
    <name type="synonym">Lingula unguis</name>
    <dbReference type="NCBI Taxonomy" id="7574"/>
    <lineage>
        <taxon>Eukaryota</taxon>
        <taxon>Metazoa</taxon>
        <taxon>Spiralia</taxon>
        <taxon>Lophotrochozoa</taxon>
        <taxon>Brachiopoda</taxon>
        <taxon>Linguliformea</taxon>
        <taxon>Lingulata</taxon>
        <taxon>Lingulida</taxon>
        <taxon>Linguloidea</taxon>
        <taxon>Lingulidae</taxon>
        <taxon>Lingula</taxon>
    </lineage>
</organism>
<dbReference type="STRING" id="7574.A0A1S3H5X8"/>
<dbReference type="AlphaFoldDB" id="A0A1S3H5X8"/>
<feature type="domain" description="G-protein coupled receptors family 2 profile 2" evidence="7">
    <location>
        <begin position="15"/>
        <end position="323"/>
    </location>
</feature>
<evidence type="ECO:0000313" key="8">
    <source>
        <dbReference type="Proteomes" id="UP000085678"/>
    </source>
</evidence>
<dbReference type="GO" id="GO:0005886">
    <property type="term" value="C:plasma membrane"/>
    <property type="evidence" value="ECO:0007669"/>
    <property type="project" value="TreeGrafter"/>
</dbReference>
<keyword evidence="4 6" id="KW-0472">Membrane</keyword>
<keyword evidence="8" id="KW-1185">Reference proteome</keyword>
<evidence type="ECO:0000256" key="1">
    <source>
        <dbReference type="ARBA" id="ARBA00004141"/>
    </source>
</evidence>
<accession>A0A1S3H5X8</accession>
<dbReference type="GO" id="GO:0007166">
    <property type="term" value="P:cell surface receptor signaling pathway"/>
    <property type="evidence" value="ECO:0007669"/>
    <property type="project" value="InterPro"/>
</dbReference>